<proteinExistence type="predicted"/>
<gene>
    <name evidence="1" type="ORF">M378DRAFT_369302</name>
</gene>
<dbReference type="HOGENOM" id="CLU_2060894_0_0_1"/>
<evidence type="ECO:0000313" key="2">
    <source>
        <dbReference type="Proteomes" id="UP000054549"/>
    </source>
</evidence>
<accession>A0A0C2THZ9</accession>
<reference evidence="1 2" key="1">
    <citation type="submission" date="2014-04" db="EMBL/GenBank/DDBJ databases">
        <title>Evolutionary Origins and Diversification of the Mycorrhizal Mutualists.</title>
        <authorList>
            <consortium name="DOE Joint Genome Institute"/>
            <consortium name="Mycorrhizal Genomics Consortium"/>
            <person name="Kohler A."/>
            <person name="Kuo A."/>
            <person name="Nagy L.G."/>
            <person name="Floudas D."/>
            <person name="Copeland A."/>
            <person name="Barry K.W."/>
            <person name="Cichocki N."/>
            <person name="Veneault-Fourrey C."/>
            <person name="LaButti K."/>
            <person name="Lindquist E.A."/>
            <person name="Lipzen A."/>
            <person name="Lundell T."/>
            <person name="Morin E."/>
            <person name="Murat C."/>
            <person name="Riley R."/>
            <person name="Ohm R."/>
            <person name="Sun H."/>
            <person name="Tunlid A."/>
            <person name="Henrissat B."/>
            <person name="Grigoriev I.V."/>
            <person name="Hibbett D.S."/>
            <person name="Martin F."/>
        </authorList>
    </citation>
    <scope>NUCLEOTIDE SEQUENCE [LARGE SCALE GENOMIC DNA]</scope>
    <source>
        <strain evidence="1 2">Koide BX008</strain>
    </source>
</reference>
<evidence type="ECO:0000313" key="1">
    <source>
        <dbReference type="EMBL" id="KIL66569.1"/>
    </source>
</evidence>
<organism evidence="1 2">
    <name type="scientific">Amanita muscaria (strain Koide BX008)</name>
    <dbReference type="NCBI Taxonomy" id="946122"/>
    <lineage>
        <taxon>Eukaryota</taxon>
        <taxon>Fungi</taxon>
        <taxon>Dikarya</taxon>
        <taxon>Basidiomycota</taxon>
        <taxon>Agaricomycotina</taxon>
        <taxon>Agaricomycetes</taxon>
        <taxon>Agaricomycetidae</taxon>
        <taxon>Agaricales</taxon>
        <taxon>Pluteineae</taxon>
        <taxon>Amanitaceae</taxon>
        <taxon>Amanita</taxon>
    </lineage>
</organism>
<dbReference type="Proteomes" id="UP000054549">
    <property type="component" value="Unassembled WGS sequence"/>
</dbReference>
<protein>
    <submittedName>
        <fullName evidence="1">Uncharacterized protein</fullName>
    </submittedName>
</protein>
<sequence length="119" mass="13266">MSALHKFVVFTPSTTTSYRRDISNTIPDPARQQVLPASAKLVVVDCYDSGKYVVRQLTGWRIGSQTNLRVIFMTNWGTSVAHVQSHQRSIGFGIVQGSDSSPNHSKRNSVNDILYSWPV</sequence>
<dbReference type="InParanoid" id="A0A0C2THZ9"/>
<name>A0A0C2THZ9_AMAMK</name>
<dbReference type="AlphaFoldDB" id="A0A0C2THZ9"/>
<keyword evidence="2" id="KW-1185">Reference proteome</keyword>
<dbReference type="EMBL" id="KN818235">
    <property type="protein sequence ID" value="KIL66569.1"/>
    <property type="molecule type" value="Genomic_DNA"/>
</dbReference>